<feature type="transmembrane region" description="Helical" evidence="1">
    <location>
        <begin position="28"/>
        <end position="48"/>
    </location>
</feature>
<evidence type="ECO:0000256" key="1">
    <source>
        <dbReference type="SAM" id="Phobius"/>
    </source>
</evidence>
<keyword evidence="1" id="KW-0812">Transmembrane</keyword>
<name>A0A1I9G6A2_BRUMA</name>
<keyword evidence="1" id="KW-0472">Membrane</keyword>
<organism evidence="2">
    <name type="scientific">Brugia malayi</name>
    <name type="common">Filarial nematode worm</name>
    <dbReference type="NCBI Taxonomy" id="6279"/>
    <lineage>
        <taxon>Eukaryota</taxon>
        <taxon>Metazoa</taxon>
        <taxon>Ecdysozoa</taxon>
        <taxon>Nematoda</taxon>
        <taxon>Chromadorea</taxon>
        <taxon>Rhabditida</taxon>
        <taxon>Spirurina</taxon>
        <taxon>Spiruromorpha</taxon>
        <taxon>Filarioidea</taxon>
        <taxon>Onchocercidae</taxon>
        <taxon>Brugia</taxon>
    </lineage>
</organism>
<gene>
    <name evidence="2" type="primary">Bm12916</name>
    <name evidence="2" type="ORF">BM_Bm12916</name>
</gene>
<dbReference type="AlphaFoldDB" id="A0A1I9G6A2"/>
<evidence type="ECO:0000313" key="2">
    <source>
        <dbReference type="EMBL" id="CDQ02562.1"/>
    </source>
</evidence>
<proteinExistence type="predicted"/>
<accession>A0A1I9G6A2</accession>
<reference evidence="2" key="2">
    <citation type="submission" date="2012-12" db="EMBL/GenBank/DDBJ databases">
        <authorList>
            <consortium name="WormBase Consortium"/>
            <person name="Ghedin E."/>
            <person name="Paulini M."/>
        </authorList>
    </citation>
    <scope>NUCLEOTIDE SEQUENCE</scope>
    <source>
        <strain evidence="2">FR3</strain>
    </source>
</reference>
<dbReference type="EMBL" id="LN857024">
    <property type="protein sequence ID" value="CDQ02562.1"/>
    <property type="molecule type" value="Genomic_DNA"/>
</dbReference>
<sequence length="89" mass="9159">MVSGLVITMSGSPLAGFCGPLAGFGGPLAGFGGPLAGFGVLGLVVRLLGLMVRLLGLVPNDDFINPRTSRTEPSKFLKSLIFKIKKTAV</sequence>
<keyword evidence="1" id="KW-1133">Transmembrane helix</keyword>
<protein>
    <submittedName>
        <fullName evidence="2">Bm12916</fullName>
    </submittedName>
</protein>
<reference evidence="2" key="1">
    <citation type="journal article" date="2007" name="Science">
        <title>Draft genome of the filarial nematode parasite Brugia malayi.</title>
        <authorList>
            <person name="Ghedin E."/>
            <person name="Wang S."/>
            <person name="Spiro D."/>
            <person name="Caler E."/>
            <person name="Zhao Q."/>
            <person name="Crabtree J."/>
            <person name="Allen J.E."/>
            <person name="Delcher A.L."/>
            <person name="Guiliano D.B."/>
            <person name="Miranda-Saavedra D."/>
            <person name="Angiuoli S.V."/>
            <person name="Creasy T."/>
            <person name="Amedeo P."/>
            <person name="Haas B."/>
            <person name="El-Sayed N.M."/>
            <person name="Wortman J.R."/>
            <person name="Feldblyum T."/>
            <person name="Tallon L."/>
            <person name="Schatz M."/>
            <person name="Shumway M."/>
            <person name="Koo H."/>
            <person name="Salzberg S.L."/>
            <person name="Schobel S."/>
            <person name="Pertea M."/>
            <person name="Pop M."/>
            <person name="White O."/>
            <person name="Barton G.J."/>
            <person name="Carlow C.K."/>
            <person name="Crawford M.J."/>
            <person name="Daub J."/>
            <person name="Dimmic M.W."/>
            <person name="Estes C.F."/>
            <person name="Foster J.M."/>
            <person name="Ganatra M."/>
            <person name="Gregory W.F."/>
            <person name="Johnson N.M."/>
            <person name="Jin J."/>
            <person name="Komuniecki R."/>
            <person name="Korf I."/>
            <person name="Kumar S."/>
            <person name="Laney S."/>
            <person name="Li B.W."/>
            <person name="Li W."/>
            <person name="Lindblom T.H."/>
            <person name="Lustigman S."/>
            <person name="Ma D."/>
            <person name="Maina C.V."/>
            <person name="Martin D.M."/>
            <person name="McCarter J.P."/>
            <person name="McReynolds L."/>
            <person name="Mitreva M."/>
            <person name="Nutman T.B."/>
            <person name="Parkinson J."/>
            <person name="Peregrin-Alvarez J.M."/>
            <person name="Poole C."/>
            <person name="Ren Q."/>
            <person name="Saunders L."/>
            <person name="Sluder A.E."/>
            <person name="Smith K."/>
            <person name="Stanke M."/>
            <person name="Unnasch T.R."/>
            <person name="Ware J."/>
            <person name="Wei A.D."/>
            <person name="Weil G."/>
            <person name="Williams D.J."/>
            <person name="Zhang Y."/>
            <person name="Williams S.A."/>
            <person name="Fraser-Liggett C."/>
            <person name="Slatko B."/>
            <person name="Blaxter M.L."/>
            <person name="Scott A.L."/>
        </authorList>
    </citation>
    <scope>NUCLEOTIDE SEQUENCE</scope>
    <source>
        <strain evidence="2">FR3</strain>
    </source>
</reference>